<dbReference type="Proteomes" id="UP000244855">
    <property type="component" value="Unassembled WGS sequence"/>
</dbReference>
<reference evidence="2 3" key="1">
    <citation type="journal article" date="2018" name="Sci. Rep.">
        <title>Comparative genomics provides insights into the lifestyle and reveals functional heterogeneity of dark septate endophytic fungi.</title>
        <authorList>
            <person name="Knapp D.G."/>
            <person name="Nemeth J.B."/>
            <person name="Barry K."/>
            <person name="Hainaut M."/>
            <person name="Henrissat B."/>
            <person name="Johnson J."/>
            <person name="Kuo A."/>
            <person name="Lim J.H.P."/>
            <person name="Lipzen A."/>
            <person name="Nolan M."/>
            <person name="Ohm R.A."/>
            <person name="Tamas L."/>
            <person name="Grigoriev I.V."/>
            <person name="Spatafora J.W."/>
            <person name="Nagy L.G."/>
            <person name="Kovacs G.M."/>
        </authorList>
    </citation>
    <scope>NUCLEOTIDE SEQUENCE [LARGE SCALE GENOMIC DNA]</scope>
    <source>
        <strain evidence="2 3">DSE2036</strain>
    </source>
</reference>
<dbReference type="EMBL" id="KZ805480">
    <property type="protein sequence ID" value="PVH95897.1"/>
    <property type="molecule type" value="Genomic_DNA"/>
</dbReference>
<gene>
    <name evidence="2" type="ORF">DM02DRAFT_136859</name>
</gene>
<dbReference type="InterPro" id="IPR032675">
    <property type="entry name" value="LRR_dom_sf"/>
</dbReference>
<dbReference type="STRING" id="97972.A0A2V1DCM2"/>
<feature type="domain" description="F-box" evidence="1">
    <location>
        <begin position="1"/>
        <end position="50"/>
    </location>
</feature>
<evidence type="ECO:0000313" key="2">
    <source>
        <dbReference type="EMBL" id="PVH95897.1"/>
    </source>
</evidence>
<dbReference type="SUPFAM" id="SSF52047">
    <property type="entry name" value="RNI-like"/>
    <property type="match status" value="1"/>
</dbReference>
<proteinExistence type="predicted"/>
<dbReference type="PROSITE" id="PS50181">
    <property type="entry name" value="FBOX"/>
    <property type="match status" value="1"/>
</dbReference>
<evidence type="ECO:0000313" key="3">
    <source>
        <dbReference type="Proteomes" id="UP000244855"/>
    </source>
</evidence>
<name>A0A2V1DCM2_9PLEO</name>
<organism evidence="2 3">
    <name type="scientific">Periconia macrospinosa</name>
    <dbReference type="NCBI Taxonomy" id="97972"/>
    <lineage>
        <taxon>Eukaryota</taxon>
        <taxon>Fungi</taxon>
        <taxon>Dikarya</taxon>
        <taxon>Ascomycota</taxon>
        <taxon>Pezizomycotina</taxon>
        <taxon>Dothideomycetes</taxon>
        <taxon>Pleosporomycetidae</taxon>
        <taxon>Pleosporales</taxon>
        <taxon>Massarineae</taxon>
        <taxon>Periconiaceae</taxon>
        <taxon>Periconia</taxon>
    </lineage>
</organism>
<dbReference type="AlphaFoldDB" id="A0A2V1DCM2"/>
<evidence type="ECO:0000259" key="1">
    <source>
        <dbReference type="PROSITE" id="PS50181"/>
    </source>
</evidence>
<dbReference type="OrthoDB" id="10261563at2759"/>
<dbReference type="InterPro" id="IPR001810">
    <property type="entry name" value="F-box_dom"/>
</dbReference>
<accession>A0A2V1DCM2</accession>
<keyword evidence="3" id="KW-1185">Reference proteome</keyword>
<protein>
    <recommendedName>
        <fullName evidence="1">F-box domain-containing protein</fullName>
    </recommendedName>
</protein>
<sequence>MMTLSALPSELVTCVTEHLDISSFRSFRLVCSPLQVQSLHCFKRRFFQKQTIEWTLHSLQQFQEISESHFGAALKDLVIDATPRFALKSAQLYDLLSLHEDYESKKALESGWLQVEAEKDRMASFWNETRQDVKILTSVFGRIGALRSITFAYDRAKLSARGLYEFTRNSQREMSRPFVSTLAAVAIANLTVSAIITDPIRKQGAVSVGRLETVSPILIPHEDVFLRLEVLKLTLREFRRPNEGFALPIGKPPFWVRLLSKFKHLRTLDLSFCTIFQENSLRHMAKHCRYSHLEHCRLSAFQLHNAEDLLAFLSHAKDTLQSLSIDRTINMGEPWSWAEAWSRLAVEFPYLNQLELKDLFLNQTDRVNFGERGGSKCTSLTLQGPGLAEELTKCAAHYPMADVEDSQLWFEWS</sequence>
<dbReference type="Gene3D" id="3.80.10.10">
    <property type="entry name" value="Ribonuclease Inhibitor"/>
    <property type="match status" value="1"/>
</dbReference>